<dbReference type="Gene3D" id="3.40.630.30">
    <property type="match status" value="1"/>
</dbReference>
<evidence type="ECO:0000313" key="2">
    <source>
        <dbReference type="EMBL" id="MBW7459589.1"/>
    </source>
</evidence>
<reference evidence="2 3" key="1">
    <citation type="submission" date="2021-07" db="EMBL/GenBank/DDBJ databases">
        <title>Paenibacillus radiodurans sp. nov., isolated from the southeastern edge of Tengger Desert.</title>
        <authorList>
            <person name="Zhang G."/>
        </authorList>
    </citation>
    <scope>NUCLEOTIDE SEQUENCE [LARGE SCALE GENOMIC DNA]</scope>
    <source>
        <strain evidence="2 3">CCM 7311</strain>
    </source>
</reference>
<sequence length="69" mass="7901">RGIASRFMRLMEEQARAQGARYLYISATETESAVSFYQSLGSAPTEHIDDELFMLEPEDIHLLKSLYSE</sequence>
<protein>
    <submittedName>
        <fullName evidence="2">GNAT family N-acetyltransferase</fullName>
    </submittedName>
</protein>
<dbReference type="InterPro" id="IPR000182">
    <property type="entry name" value="GNAT_dom"/>
</dbReference>
<feature type="domain" description="N-acetyltransferase" evidence="1">
    <location>
        <begin position="1"/>
        <end position="67"/>
    </location>
</feature>
<evidence type="ECO:0000259" key="1">
    <source>
        <dbReference type="PROSITE" id="PS51186"/>
    </source>
</evidence>
<gene>
    <name evidence="2" type="ORF">K0U00_36580</name>
</gene>
<accession>A0ABS7CF95</accession>
<proteinExistence type="predicted"/>
<dbReference type="InterPro" id="IPR016181">
    <property type="entry name" value="Acyl_CoA_acyltransferase"/>
</dbReference>
<dbReference type="PROSITE" id="PS51186">
    <property type="entry name" value="GNAT"/>
    <property type="match status" value="1"/>
</dbReference>
<comment type="caution">
    <text evidence="2">The sequence shown here is derived from an EMBL/GenBank/DDBJ whole genome shotgun (WGS) entry which is preliminary data.</text>
</comment>
<name>A0ABS7CF95_9BACL</name>
<dbReference type="SUPFAM" id="SSF55729">
    <property type="entry name" value="Acyl-CoA N-acyltransferases (Nat)"/>
    <property type="match status" value="1"/>
</dbReference>
<dbReference type="CDD" id="cd04301">
    <property type="entry name" value="NAT_SF"/>
    <property type="match status" value="1"/>
</dbReference>
<feature type="non-terminal residue" evidence="2">
    <location>
        <position position="1"/>
    </location>
</feature>
<dbReference type="Pfam" id="PF00583">
    <property type="entry name" value="Acetyltransf_1"/>
    <property type="match status" value="1"/>
</dbReference>
<organism evidence="2 3">
    <name type="scientific">Paenibacillus sepulcri</name>
    <dbReference type="NCBI Taxonomy" id="359917"/>
    <lineage>
        <taxon>Bacteria</taxon>
        <taxon>Bacillati</taxon>
        <taxon>Bacillota</taxon>
        <taxon>Bacilli</taxon>
        <taxon>Bacillales</taxon>
        <taxon>Paenibacillaceae</taxon>
        <taxon>Paenibacillus</taxon>
    </lineage>
</organism>
<dbReference type="Proteomes" id="UP001519887">
    <property type="component" value="Unassembled WGS sequence"/>
</dbReference>
<dbReference type="EMBL" id="JAHZIK010001721">
    <property type="protein sequence ID" value="MBW7459589.1"/>
    <property type="molecule type" value="Genomic_DNA"/>
</dbReference>
<evidence type="ECO:0000313" key="3">
    <source>
        <dbReference type="Proteomes" id="UP001519887"/>
    </source>
</evidence>
<keyword evidence="3" id="KW-1185">Reference proteome</keyword>